<keyword evidence="6" id="KW-1185">Reference proteome</keyword>
<accession>A0A2Y9QT16</accession>
<dbReference type="AlphaFoldDB" id="A0A2Y9QT16"/>
<dbReference type="SMART" id="SM01417">
    <property type="entry name" value="Solute_trans_a"/>
    <property type="match status" value="1"/>
</dbReference>
<dbReference type="GeneID" id="101357204"/>
<dbReference type="FunCoup" id="A0A2Y9QT16">
    <property type="interactions" value="33"/>
</dbReference>
<dbReference type="CTD" id="200931"/>
<feature type="transmembrane region" description="Helical" evidence="5">
    <location>
        <begin position="120"/>
        <end position="139"/>
    </location>
</feature>
<evidence type="ECO:0000256" key="3">
    <source>
        <dbReference type="ARBA" id="ARBA00022989"/>
    </source>
</evidence>
<feature type="transmembrane region" description="Helical" evidence="5">
    <location>
        <begin position="179"/>
        <end position="202"/>
    </location>
</feature>
<evidence type="ECO:0000256" key="5">
    <source>
        <dbReference type="SAM" id="Phobius"/>
    </source>
</evidence>
<evidence type="ECO:0000313" key="6">
    <source>
        <dbReference type="Proteomes" id="UP000248480"/>
    </source>
</evidence>
<gene>
    <name evidence="7" type="primary">SLC51A</name>
</gene>
<dbReference type="Pfam" id="PF03619">
    <property type="entry name" value="Solute_trans_a"/>
    <property type="match status" value="2"/>
</dbReference>
<evidence type="ECO:0000256" key="4">
    <source>
        <dbReference type="ARBA" id="ARBA00023136"/>
    </source>
</evidence>
<feature type="transmembrane region" description="Helical" evidence="5">
    <location>
        <begin position="88"/>
        <end position="108"/>
    </location>
</feature>
<dbReference type="RefSeq" id="XP_023584526.1">
    <property type="nucleotide sequence ID" value="XM_023728758.1"/>
</dbReference>
<organism evidence="6 7">
    <name type="scientific">Trichechus manatus latirostris</name>
    <name type="common">Florida manatee</name>
    <dbReference type="NCBI Taxonomy" id="127582"/>
    <lineage>
        <taxon>Eukaryota</taxon>
        <taxon>Metazoa</taxon>
        <taxon>Chordata</taxon>
        <taxon>Craniata</taxon>
        <taxon>Vertebrata</taxon>
        <taxon>Euteleostomi</taxon>
        <taxon>Mammalia</taxon>
        <taxon>Eutheria</taxon>
        <taxon>Afrotheria</taxon>
        <taxon>Sirenia</taxon>
        <taxon>Trichechidae</taxon>
        <taxon>Trichechus</taxon>
    </lineage>
</organism>
<feature type="transmembrane region" description="Helical" evidence="5">
    <location>
        <begin position="304"/>
        <end position="327"/>
    </location>
</feature>
<dbReference type="Proteomes" id="UP000248480">
    <property type="component" value="Unplaced"/>
</dbReference>
<name>A0A2Y9QT16_TRIMA</name>
<evidence type="ECO:0000256" key="1">
    <source>
        <dbReference type="ARBA" id="ARBA00004141"/>
    </source>
</evidence>
<feature type="transmembrane region" description="Helical" evidence="5">
    <location>
        <begin position="382"/>
        <end position="404"/>
    </location>
</feature>
<evidence type="ECO:0000313" key="7">
    <source>
        <dbReference type="RefSeq" id="XP_023584526.1"/>
    </source>
</evidence>
<keyword evidence="4 5" id="KW-0472">Membrane</keyword>
<reference evidence="7" key="1">
    <citation type="submission" date="2025-08" db="UniProtKB">
        <authorList>
            <consortium name="RefSeq"/>
        </authorList>
    </citation>
    <scope>IDENTIFICATION</scope>
</reference>
<keyword evidence="2 5" id="KW-0812">Transmembrane</keyword>
<dbReference type="GO" id="GO:0016020">
    <property type="term" value="C:membrane"/>
    <property type="evidence" value="ECO:0007669"/>
    <property type="project" value="UniProtKB-SubCell"/>
</dbReference>
<comment type="subcellular location">
    <subcellularLocation>
        <location evidence="1">Membrane</location>
        <topology evidence="1">Multi-pass membrane protein</topology>
    </subcellularLocation>
</comment>
<proteinExistence type="predicted"/>
<feature type="transmembrane region" description="Helical" evidence="5">
    <location>
        <begin position="339"/>
        <end position="362"/>
    </location>
</feature>
<dbReference type="InterPro" id="IPR005178">
    <property type="entry name" value="Ostalpha/TMEM184C"/>
</dbReference>
<protein>
    <submittedName>
        <fullName evidence="7">Organic solute transporter subunit alpha isoform X1</fullName>
    </submittedName>
</protein>
<sequence length="427" mass="47605">MEPERTQIKLDPRYTAGLLEVLKTNYSISPACFSHPPTAAQLLRALGPAEAALTAVLTTLTMGSVIIFLEDAVYLYKNTRCPIKRRTLLWSSSAPTVVSVFCCFGLWIPRSLMLVEMAIASFYAACFYLLMMVMVEGFGGKEAVLRTLKDTPMRIHTGPCCCCCLCCPPFKLTRKKLQLLMLGPFQYAFLRITLIVVGLFLIPDGIFDPADVSQEYRVAKSGPHLVPLSSRRNSWIQHSLTQGPRDSMDVDSRGLGALVGRRHQQAQALGLFSYLSHHRGAVEREGLASLTDFIVCCQISEKSAALWISTFLSVSTLLALWALSILFRQARLHLGEQNMGAKFGLFQVLFVLTALQPAIFSILANNGQIACSPPFSSKIRSQVMNCHLLLLESFLITVLTRIYYRRKDDKLGYEPFSSPDMEWNLEA</sequence>
<dbReference type="PANTHER" id="PTHR23423">
    <property type="entry name" value="ORGANIC SOLUTE TRANSPORTER-RELATED"/>
    <property type="match status" value="1"/>
</dbReference>
<keyword evidence="3 5" id="KW-1133">Transmembrane helix</keyword>
<feature type="transmembrane region" description="Helical" evidence="5">
    <location>
        <begin position="51"/>
        <end position="76"/>
    </location>
</feature>
<dbReference type="InParanoid" id="A0A2Y9QT16"/>
<evidence type="ECO:0000256" key="2">
    <source>
        <dbReference type="ARBA" id="ARBA00022692"/>
    </source>
</evidence>